<proteinExistence type="predicted"/>
<keyword evidence="1" id="KW-1133">Transmembrane helix</keyword>
<dbReference type="STRING" id="1122184.SAMN02745176_01145"/>
<name>A0A1M6DK38_9FIRM</name>
<evidence type="ECO:0000313" key="2">
    <source>
        <dbReference type="EMBL" id="SHI73493.1"/>
    </source>
</evidence>
<reference evidence="2 3" key="1">
    <citation type="submission" date="2016-11" db="EMBL/GenBank/DDBJ databases">
        <authorList>
            <person name="Jaros S."/>
            <person name="Januszkiewicz K."/>
            <person name="Wedrychowicz H."/>
        </authorList>
    </citation>
    <scope>NUCLEOTIDE SEQUENCE [LARGE SCALE GENOMIC DNA]</scope>
    <source>
        <strain evidence="2 3">DSM 19022</strain>
    </source>
</reference>
<protein>
    <submittedName>
        <fullName evidence="2">Uncharacterized protein</fullName>
    </submittedName>
</protein>
<keyword evidence="1" id="KW-0472">Membrane</keyword>
<accession>A0A1M6DK38</accession>
<dbReference type="InterPro" id="IPR038690">
    <property type="entry name" value="NusG_2_sf"/>
</dbReference>
<sequence>MKFKKGDMLLLLIVLIAAISYFGLNYIYKETGEKTAVISVNGKEYDRIDMNKLKEEKYVHIDLEEGRHIDIVINAEGAYVSDVICPDKICVKTGIINKVGESIVCLPNRVQIFIEGNEKPEVDSVSQ</sequence>
<evidence type="ECO:0000313" key="3">
    <source>
        <dbReference type="Proteomes" id="UP000184442"/>
    </source>
</evidence>
<dbReference type="Gene3D" id="2.60.320.10">
    <property type="entry name" value="N-utilization substance G protein NusG, insert domain"/>
    <property type="match status" value="1"/>
</dbReference>
<dbReference type="Proteomes" id="UP000184442">
    <property type="component" value="Unassembled WGS sequence"/>
</dbReference>
<dbReference type="EMBL" id="FQZS01000007">
    <property type="protein sequence ID" value="SHI73493.1"/>
    <property type="molecule type" value="Genomic_DNA"/>
</dbReference>
<feature type="transmembrane region" description="Helical" evidence="1">
    <location>
        <begin position="9"/>
        <end position="28"/>
    </location>
</feature>
<gene>
    <name evidence="2" type="ORF">SAMN02745176_01145</name>
</gene>
<keyword evidence="3" id="KW-1185">Reference proteome</keyword>
<dbReference type="Pfam" id="PF07009">
    <property type="entry name" value="NusG_II"/>
    <property type="match status" value="1"/>
</dbReference>
<keyword evidence="1" id="KW-0812">Transmembrane</keyword>
<organism evidence="2 3">
    <name type="scientific">Lutispora thermophila DSM 19022</name>
    <dbReference type="NCBI Taxonomy" id="1122184"/>
    <lineage>
        <taxon>Bacteria</taxon>
        <taxon>Bacillati</taxon>
        <taxon>Bacillota</taxon>
        <taxon>Clostridia</taxon>
        <taxon>Lutisporales</taxon>
        <taxon>Lutisporaceae</taxon>
        <taxon>Lutispora</taxon>
    </lineage>
</organism>
<evidence type="ECO:0000256" key="1">
    <source>
        <dbReference type="SAM" id="Phobius"/>
    </source>
</evidence>
<dbReference type="AlphaFoldDB" id="A0A1M6DK38"/>